<sequence>MTKQQFKKSKSDRYRQLMFLALIVFLFLHAFWKYGILNQAIAFILPSAIAQVPVVDSDAGLMPDWSRMKFSDMIISEGGSVTYPTDRGEQKRIWAAGDSIADFMELGDFEDADFSIEQLNLSTISQALGINLNSLKLSNFGVIKTQTIPTLVKAIPTLKNKSPVSIKAIYDTFIQLGVAPQGTIGNSLNNPKLRRVQLGEVVDLSKYQLTSIPGIQNASINKFANWQDIVIREVPGLRDLPFSEFPSVPQPNLSFIGKVDLVLRDIEANRERSISGSYQQGFNVSCIQSNCAHAEMSGAGRTTGVQWISGKIQKVKGGFGILKAVNGGKEPTGRHPFGSGFKQVVWDIDESTGAMQTTMFFRFCKTIPFVGRTCTPYFIGPVPFITYHEKDPIIFGNPSTIP</sequence>
<protein>
    <submittedName>
        <fullName evidence="1">Murein DD-endopeptidase MepM and murein hydrolase activator NlpD, containing LysM domain</fullName>
    </submittedName>
</protein>
<dbReference type="Proteomes" id="UP000232003">
    <property type="component" value="Plasmid pNFSY08"/>
</dbReference>
<dbReference type="GO" id="GO:0016787">
    <property type="term" value="F:hydrolase activity"/>
    <property type="evidence" value="ECO:0007669"/>
    <property type="project" value="UniProtKB-KW"/>
</dbReference>
<dbReference type="KEGG" id="nfl:COO91_10462"/>
<gene>
    <name evidence="1" type="ORF">COO91_10462</name>
</gene>
<evidence type="ECO:0000313" key="1">
    <source>
        <dbReference type="EMBL" id="AUB44239.1"/>
    </source>
</evidence>
<keyword evidence="1" id="KW-0614">Plasmid</keyword>
<proteinExistence type="predicted"/>
<dbReference type="AlphaFoldDB" id="A0A2K8T9A9"/>
<accession>A0A2K8T9A9</accession>
<reference evidence="1 2" key="1">
    <citation type="submission" date="2017-11" db="EMBL/GenBank/DDBJ databases">
        <title>Complete genome of a free-living desiccation-tolerant cyanobacterium and its photosynthetic adaptation to extreme terrestrial habitat.</title>
        <authorList>
            <person name="Shang J."/>
        </authorList>
    </citation>
    <scope>NUCLEOTIDE SEQUENCE [LARGE SCALE GENOMIC DNA]</scope>
    <source>
        <strain evidence="1 2">CCNUN1</strain>
        <plasmid evidence="2">pnfsy08</plasmid>
    </source>
</reference>
<keyword evidence="2" id="KW-1185">Reference proteome</keyword>
<geneLocation type="plasmid" evidence="2">
    <name>pnfsy08</name>
</geneLocation>
<name>A0A2K8T9A9_9NOSO</name>
<dbReference type="RefSeq" id="WP_225912890.1">
    <property type="nucleotide sequence ID" value="NZ_CAWNNC010000009.1"/>
</dbReference>
<evidence type="ECO:0000313" key="2">
    <source>
        <dbReference type="Proteomes" id="UP000232003"/>
    </source>
</evidence>
<keyword evidence="1" id="KW-0378">Hydrolase</keyword>
<dbReference type="EMBL" id="CP024793">
    <property type="protein sequence ID" value="AUB44239.1"/>
    <property type="molecule type" value="Genomic_DNA"/>
</dbReference>
<organism evidence="1 2">
    <name type="scientific">Nostoc flagelliforme CCNUN1</name>
    <dbReference type="NCBI Taxonomy" id="2038116"/>
    <lineage>
        <taxon>Bacteria</taxon>
        <taxon>Bacillati</taxon>
        <taxon>Cyanobacteriota</taxon>
        <taxon>Cyanophyceae</taxon>
        <taxon>Nostocales</taxon>
        <taxon>Nostocaceae</taxon>
        <taxon>Nostoc</taxon>
    </lineage>
</organism>